<dbReference type="InterPro" id="IPR036249">
    <property type="entry name" value="Thioredoxin-like_sf"/>
</dbReference>
<dbReference type="EMBL" id="FZNY01000005">
    <property type="protein sequence ID" value="SNR97321.1"/>
    <property type="molecule type" value="Genomic_DNA"/>
</dbReference>
<keyword evidence="3" id="KW-1185">Reference proteome</keyword>
<dbReference type="GO" id="GO:0016491">
    <property type="term" value="F:oxidoreductase activity"/>
    <property type="evidence" value="ECO:0007669"/>
    <property type="project" value="InterPro"/>
</dbReference>
<dbReference type="InterPro" id="IPR001853">
    <property type="entry name" value="DSBA-like_thioredoxin_dom"/>
</dbReference>
<accession>A0A239APQ0</accession>
<dbReference type="Proteomes" id="UP000198379">
    <property type="component" value="Unassembled WGS sequence"/>
</dbReference>
<evidence type="ECO:0000313" key="2">
    <source>
        <dbReference type="EMBL" id="SNR97321.1"/>
    </source>
</evidence>
<dbReference type="AlphaFoldDB" id="A0A239APQ0"/>
<keyword evidence="2" id="KW-0413">Isomerase</keyword>
<dbReference type="PANTHER" id="PTHR13887:SF41">
    <property type="entry name" value="THIOREDOXIN SUPERFAMILY PROTEIN"/>
    <property type="match status" value="1"/>
</dbReference>
<dbReference type="SUPFAM" id="SSF52833">
    <property type="entry name" value="Thioredoxin-like"/>
    <property type="match status" value="1"/>
</dbReference>
<sequence length="232" mass="26074">MDSVAQTPIKIDIVSDVACPWCYVGKRRLEKALAQWDGAAVEIEWHPYQLDPNMPVDGLNRDTYLGNKFGDIERAQQMTDHLTTIGKEEGIDFDFGDTWLAVNTLPLHQMLAVAGQEGFKNELKERFLKAYFVETLHLNDIQVLETIGAEFGWTPEKVQSIIQNKELGKAIQQKIAQYQERGVSGVPFFIINNKYGISGAQPSEVFLDAFKQITTLENTTEGESCDINGENC</sequence>
<gene>
    <name evidence="2" type="ORF">SAMN06265376_10541</name>
</gene>
<dbReference type="Pfam" id="PF01323">
    <property type="entry name" value="DSBA"/>
    <property type="match status" value="1"/>
</dbReference>
<dbReference type="CDD" id="cd03024">
    <property type="entry name" value="DsbA_FrnE"/>
    <property type="match status" value="1"/>
</dbReference>
<name>A0A239APQ0_9FLAO</name>
<protein>
    <submittedName>
        <fullName evidence="2">Predicted dithiol-disulfide isomerase, DsbA family</fullName>
    </submittedName>
</protein>
<dbReference type="PANTHER" id="PTHR13887">
    <property type="entry name" value="GLUTATHIONE S-TRANSFERASE KAPPA"/>
    <property type="match status" value="1"/>
</dbReference>
<proteinExistence type="predicted"/>
<dbReference type="OrthoDB" id="9799122at2"/>
<evidence type="ECO:0000313" key="3">
    <source>
        <dbReference type="Proteomes" id="UP000198379"/>
    </source>
</evidence>
<dbReference type="RefSeq" id="WP_089372300.1">
    <property type="nucleotide sequence ID" value="NZ_BMEP01000006.1"/>
</dbReference>
<dbReference type="GO" id="GO:0016853">
    <property type="term" value="F:isomerase activity"/>
    <property type="evidence" value="ECO:0007669"/>
    <property type="project" value="UniProtKB-KW"/>
</dbReference>
<reference evidence="2 3" key="1">
    <citation type="submission" date="2017-06" db="EMBL/GenBank/DDBJ databases">
        <authorList>
            <person name="Kim H.J."/>
            <person name="Triplett B.A."/>
        </authorList>
    </citation>
    <scope>NUCLEOTIDE SEQUENCE [LARGE SCALE GENOMIC DNA]</scope>
    <source>
        <strain evidence="2 3">DSM 25597</strain>
    </source>
</reference>
<organism evidence="2 3">
    <name type="scientific">Dokdonia pacifica</name>
    <dbReference type="NCBI Taxonomy" id="1627892"/>
    <lineage>
        <taxon>Bacteria</taxon>
        <taxon>Pseudomonadati</taxon>
        <taxon>Bacteroidota</taxon>
        <taxon>Flavobacteriia</taxon>
        <taxon>Flavobacteriales</taxon>
        <taxon>Flavobacteriaceae</taxon>
        <taxon>Dokdonia</taxon>
    </lineage>
</organism>
<dbReference type="Gene3D" id="3.40.30.10">
    <property type="entry name" value="Glutaredoxin"/>
    <property type="match status" value="1"/>
</dbReference>
<feature type="domain" description="DSBA-like thioredoxin" evidence="1">
    <location>
        <begin position="11"/>
        <end position="210"/>
    </location>
</feature>
<evidence type="ECO:0000259" key="1">
    <source>
        <dbReference type="Pfam" id="PF01323"/>
    </source>
</evidence>